<protein>
    <submittedName>
        <fullName evidence="1">YqgQ family protein</fullName>
    </submittedName>
</protein>
<dbReference type="InterPro" id="IPR009256">
    <property type="entry name" value="YqgQ-like"/>
</dbReference>
<comment type="caution">
    <text evidence="1">The sequence shown here is derived from an EMBL/GenBank/DDBJ whole genome shotgun (WGS) entry which is preliminary data.</text>
</comment>
<dbReference type="RefSeq" id="WP_344702170.1">
    <property type="nucleotide sequence ID" value="NZ_BAABCK010000020.1"/>
</dbReference>
<reference evidence="2" key="1">
    <citation type="journal article" date="2019" name="Int. J. Syst. Evol. Microbiol.">
        <title>The Global Catalogue of Microorganisms (GCM) 10K type strain sequencing project: providing services to taxonomists for standard genome sequencing and annotation.</title>
        <authorList>
            <consortium name="The Broad Institute Genomics Platform"/>
            <consortium name="The Broad Institute Genome Sequencing Center for Infectious Disease"/>
            <person name="Wu L."/>
            <person name="Ma J."/>
        </authorList>
    </citation>
    <scope>NUCLEOTIDE SEQUENCE [LARGE SCALE GENOMIC DNA]</scope>
    <source>
        <strain evidence="2">JCM 16981</strain>
    </source>
</reference>
<evidence type="ECO:0000313" key="1">
    <source>
        <dbReference type="EMBL" id="GAA3722529.1"/>
    </source>
</evidence>
<proteinExistence type="predicted"/>
<dbReference type="InterPro" id="IPR023164">
    <property type="entry name" value="YqgQ-like_sf"/>
</dbReference>
<evidence type="ECO:0000313" key="2">
    <source>
        <dbReference type="Proteomes" id="UP001500920"/>
    </source>
</evidence>
<dbReference type="Proteomes" id="UP001500920">
    <property type="component" value="Unassembled WGS sequence"/>
</dbReference>
<name>A0ABP7EQ16_9STAP</name>
<dbReference type="Pfam" id="PF06014">
    <property type="entry name" value="YqgQ-like"/>
    <property type="match status" value="1"/>
</dbReference>
<keyword evidence="2" id="KW-1185">Reference proteome</keyword>
<dbReference type="SUPFAM" id="SSF158379">
    <property type="entry name" value="YqgQ-like"/>
    <property type="match status" value="1"/>
</dbReference>
<dbReference type="Gene3D" id="1.10.287.760">
    <property type="entry name" value="YqgQ-like"/>
    <property type="match status" value="1"/>
</dbReference>
<organism evidence="1 2">
    <name type="scientific">Salinicoccus jeotgali</name>
    <dbReference type="NCBI Taxonomy" id="381634"/>
    <lineage>
        <taxon>Bacteria</taxon>
        <taxon>Bacillati</taxon>
        <taxon>Bacillota</taxon>
        <taxon>Bacilli</taxon>
        <taxon>Bacillales</taxon>
        <taxon>Staphylococcaceae</taxon>
        <taxon>Salinicoccus</taxon>
    </lineage>
</organism>
<gene>
    <name evidence="1" type="ORF">GCM10022378_10750</name>
</gene>
<sequence>MNKDLNHINQLLRRFGIYVYDRDRSNMLLMMEMEIKELYKAGLLDKKEYAEALLILRHRKDG</sequence>
<accession>A0ABP7EQ16</accession>
<dbReference type="EMBL" id="BAABCK010000020">
    <property type="protein sequence ID" value="GAA3722529.1"/>
    <property type="molecule type" value="Genomic_DNA"/>
</dbReference>